<dbReference type="EMBL" id="SPQT01000001">
    <property type="protein sequence ID" value="TFV51484.1"/>
    <property type="molecule type" value="Genomic_DNA"/>
</dbReference>
<evidence type="ECO:0000313" key="12">
    <source>
        <dbReference type="Proteomes" id="UP000297966"/>
    </source>
</evidence>
<dbReference type="FunFam" id="3.40.50.1970:FF:000003">
    <property type="entry name" value="Alcohol dehydrogenase, iron-containing"/>
    <property type="match status" value="1"/>
</dbReference>
<protein>
    <recommendedName>
        <fullName evidence="7">Alcohol dehydrogenase 2</fullName>
    </recommendedName>
    <alternativeName>
        <fullName evidence="8">Alcohol dehydrogenase II</fullName>
    </alternativeName>
</protein>
<dbReference type="InterPro" id="IPR018211">
    <property type="entry name" value="ADH_Fe_CS"/>
</dbReference>
<organism evidence="11 12">
    <name type="scientific">Bradyrhizobium niftali</name>
    <dbReference type="NCBI Taxonomy" id="2560055"/>
    <lineage>
        <taxon>Bacteria</taxon>
        <taxon>Pseudomonadati</taxon>
        <taxon>Pseudomonadota</taxon>
        <taxon>Alphaproteobacteria</taxon>
        <taxon>Hyphomicrobiales</taxon>
        <taxon>Nitrobacteraceae</taxon>
        <taxon>Bradyrhizobium</taxon>
    </lineage>
</organism>
<dbReference type="InterPro" id="IPR039697">
    <property type="entry name" value="Alcohol_dehydrogenase_Fe"/>
</dbReference>
<comment type="catalytic activity">
    <reaction evidence="6">
        <text>a primary alcohol + NAD(+) = an aldehyde + NADH + H(+)</text>
        <dbReference type="Rhea" id="RHEA:10736"/>
        <dbReference type="ChEBI" id="CHEBI:15378"/>
        <dbReference type="ChEBI" id="CHEBI:15734"/>
        <dbReference type="ChEBI" id="CHEBI:17478"/>
        <dbReference type="ChEBI" id="CHEBI:57540"/>
        <dbReference type="ChEBI" id="CHEBI:57945"/>
        <dbReference type="EC" id="1.1.1.1"/>
    </reaction>
</comment>
<comment type="similarity">
    <text evidence="2">Belongs to the iron-containing alcohol dehydrogenase family.</text>
</comment>
<sequence>MGKFTFQAPSNIMFEPGASRKINELVASYGAQRVMLVTDKGVRGAGLTRDAEASLAAAGIELSIFDEVVADPPSHIVEAAADACRAGRIELVLSIGGGSALDTAKLVAYLARTPDRLDDIYGVGLAKGKRLPLLLVPTTAGTGSEVTPIAIVTTPTTEKKGVVSPVLIPDWAILDPELTLGLPAPVTAATGIDAMVHAIEAYTSKIKKNPMSDQLARQALALLSANVRRVCENGKDLEARSEMLLGSMLAGMAFANAPVAAVHALAYPIGAIFHVPHGLSNALVLRHVLEFNLTAAEPLYAELAEIVKPGLRGSVPEKARAFIDEMTSIGRDCQVPGSLAAVGIGRDDLKKLAEDAMKQTRLLVNNPRELTLDDAYAIYSAAFGDGSNRFVQASHG</sequence>
<dbReference type="SUPFAM" id="SSF56796">
    <property type="entry name" value="Dehydroquinate synthase-like"/>
    <property type="match status" value="1"/>
</dbReference>
<evidence type="ECO:0000256" key="4">
    <source>
        <dbReference type="ARBA" id="ARBA00023027"/>
    </source>
</evidence>
<evidence type="ECO:0000256" key="5">
    <source>
        <dbReference type="ARBA" id="ARBA00049164"/>
    </source>
</evidence>
<evidence type="ECO:0000259" key="9">
    <source>
        <dbReference type="Pfam" id="PF00465"/>
    </source>
</evidence>
<gene>
    <name evidence="11" type="ORF">E4K65_04160</name>
</gene>
<proteinExistence type="inferred from homology"/>
<evidence type="ECO:0000256" key="3">
    <source>
        <dbReference type="ARBA" id="ARBA00023002"/>
    </source>
</evidence>
<keyword evidence="4" id="KW-0520">NAD</keyword>
<dbReference type="PANTHER" id="PTHR11496">
    <property type="entry name" value="ALCOHOL DEHYDROGENASE"/>
    <property type="match status" value="1"/>
</dbReference>
<name>A0A4Y9M8D7_9BRAD</name>
<comment type="cofactor">
    <cofactor evidence="1">
        <name>Fe cation</name>
        <dbReference type="ChEBI" id="CHEBI:24875"/>
    </cofactor>
</comment>
<dbReference type="Pfam" id="PF00465">
    <property type="entry name" value="Fe-ADH"/>
    <property type="match status" value="1"/>
</dbReference>
<comment type="caution">
    <text evidence="11">The sequence shown here is derived from an EMBL/GenBank/DDBJ whole genome shotgun (WGS) entry which is preliminary data.</text>
</comment>
<dbReference type="AlphaFoldDB" id="A0A4Y9M8D7"/>
<dbReference type="OrthoDB" id="9815791at2"/>
<accession>A0A4Y9M8D7</accession>
<keyword evidence="3" id="KW-0560">Oxidoreductase</keyword>
<dbReference type="InterPro" id="IPR001670">
    <property type="entry name" value="ADH_Fe/GldA"/>
</dbReference>
<dbReference type="PROSITE" id="PS00913">
    <property type="entry name" value="ADH_IRON_1"/>
    <property type="match status" value="1"/>
</dbReference>
<evidence type="ECO:0000256" key="6">
    <source>
        <dbReference type="ARBA" id="ARBA00049243"/>
    </source>
</evidence>
<evidence type="ECO:0000256" key="1">
    <source>
        <dbReference type="ARBA" id="ARBA00001962"/>
    </source>
</evidence>
<dbReference type="GO" id="GO:0004022">
    <property type="term" value="F:alcohol dehydrogenase (NAD+) activity"/>
    <property type="evidence" value="ECO:0007669"/>
    <property type="project" value="UniProtKB-EC"/>
</dbReference>
<dbReference type="GO" id="GO:0046872">
    <property type="term" value="F:metal ion binding"/>
    <property type="evidence" value="ECO:0007669"/>
    <property type="project" value="InterPro"/>
</dbReference>
<dbReference type="Gene3D" id="3.40.50.1970">
    <property type="match status" value="1"/>
</dbReference>
<dbReference type="CDD" id="cd08193">
    <property type="entry name" value="HVD"/>
    <property type="match status" value="1"/>
</dbReference>
<dbReference type="Pfam" id="PF25137">
    <property type="entry name" value="ADH_Fe_C"/>
    <property type="match status" value="1"/>
</dbReference>
<keyword evidence="12" id="KW-1185">Reference proteome</keyword>
<evidence type="ECO:0000259" key="10">
    <source>
        <dbReference type="Pfam" id="PF25137"/>
    </source>
</evidence>
<feature type="domain" description="Fe-containing alcohol dehydrogenase-like C-terminal" evidence="10">
    <location>
        <begin position="187"/>
        <end position="383"/>
    </location>
</feature>
<evidence type="ECO:0000313" key="11">
    <source>
        <dbReference type="EMBL" id="TFV51484.1"/>
    </source>
</evidence>
<dbReference type="FunFam" id="1.20.1090.10:FF:000001">
    <property type="entry name" value="Aldehyde-alcohol dehydrogenase"/>
    <property type="match status" value="1"/>
</dbReference>
<dbReference type="Proteomes" id="UP000297966">
    <property type="component" value="Unassembled WGS sequence"/>
</dbReference>
<dbReference type="RefSeq" id="WP_135173219.1">
    <property type="nucleotide sequence ID" value="NZ_SPQT01000001.1"/>
</dbReference>
<reference evidence="11 12" key="1">
    <citation type="submission" date="2019-03" db="EMBL/GenBank/DDBJ databases">
        <title>Bradyrhizobium diversity isolated from nodules of Chamaecrista fasciculata.</title>
        <authorList>
            <person name="Klepa M.S."/>
            <person name="Urquiaga M.O."/>
            <person name="Hungria M."/>
            <person name="Delamuta J.R."/>
        </authorList>
    </citation>
    <scope>NUCLEOTIDE SEQUENCE [LARGE SCALE GENOMIC DNA]</scope>
    <source>
        <strain evidence="11 12">CNPSo 3448</strain>
    </source>
</reference>
<dbReference type="PANTHER" id="PTHR11496:SF102">
    <property type="entry name" value="ALCOHOL DEHYDROGENASE 4"/>
    <property type="match status" value="1"/>
</dbReference>
<dbReference type="Gene3D" id="1.20.1090.10">
    <property type="entry name" value="Dehydroquinate synthase-like - alpha domain"/>
    <property type="match status" value="1"/>
</dbReference>
<feature type="domain" description="Alcohol dehydrogenase iron-type/glycerol dehydrogenase GldA" evidence="9">
    <location>
        <begin position="9"/>
        <end position="176"/>
    </location>
</feature>
<dbReference type="InterPro" id="IPR056798">
    <property type="entry name" value="ADH_Fe_C"/>
</dbReference>
<evidence type="ECO:0000256" key="7">
    <source>
        <dbReference type="ARBA" id="ARBA00074848"/>
    </source>
</evidence>
<comment type="catalytic activity">
    <reaction evidence="5">
        <text>a secondary alcohol + NAD(+) = a ketone + NADH + H(+)</text>
        <dbReference type="Rhea" id="RHEA:10740"/>
        <dbReference type="ChEBI" id="CHEBI:15378"/>
        <dbReference type="ChEBI" id="CHEBI:17087"/>
        <dbReference type="ChEBI" id="CHEBI:35681"/>
        <dbReference type="ChEBI" id="CHEBI:57540"/>
        <dbReference type="ChEBI" id="CHEBI:57945"/>
        <dbReference type="EC" id="1.1.1.1"/>
    </reaction>
</comment>
<evidence type="ECO:0000256" key="2">
    <source>
        <dbReference type="ARBA" id="ARBA00007358"/>
    </source>
</evidence>
<evidence type="ECO:0000256" key="8">
    <source>
        <dbReference type="ARBA" id="ARBA00076680"/>
    </source>
</evidence>